<dbReference type="EMBL" id="JACFYJ010000230">
    <property type="protein sequence ID" value="MEI6003467.1"/>
    <property type="molecule type" value="Genomic_DNA"/>
</dbReference>
<dbReference type="SUPFAM" id="SSF54631">
    <property type="entry name" value="CBS-domain pair"/>
    <property type="match status" value="1"/>
</dbReference>
<proteinExistence type="predicted"/>
<evidence type="ECO:0000313" key="4">
    <source>
        <dbReference type="EMBL" id="MEI6003467.1"/>
    </source>
</evidence>
<name>A0ABU8J650_9BURK</name>
<dbReference type="PROSITE" id="PS51371">
    <property type="entry name" value="CBS"/>
    <property type="match status" value="2"/>
</dbReference>
<comment type="caution">
    <text evidence="4">The sequence shown here is derived from an EMBL/GenBank/DDBJ whole genome shotgun (WGS) entry which is preliminary data.</text>
</comment>
<feature type="domain" description="CBS" evidence="3">
    <location>
        <begin position="7"/>
        <end position="68"/>
    </location>
</feature>
<dbReference type="Gene3D" id="3.10.580.10">
    <property type="entry name" value="CBS-domain"/>
    <property type="match status" value="1"/>
</dbReference>
<evidence type="ECO:0000259" key="3">
    <source>
        <dbReference type="PROSITE" id="PS51371"/>
    </source>
</evidence>
<organism evidence="4 5">
    <name type="scientific">Paraburkholderia bengalensis</name>
    <dbReference type="NCBI Taxonomy" id="2747562"/>
    <lineage>
        <taxon>Bacteria</taxon>
        <taxon>Pseudomonadati</taxon>
        <taxon>Pseudomonadota</taxon>
        <taxon>Betaproteobacteria</taxon>
        <taxon>Burkholderiales</taxon>
        <taxon>Burkholderiaceae</taxon>
        <taxon>Paraburkholderia</taxon>
    </lineage>
</organism>
<protein>
    <submittedName>
        <fullName evidence="4">CBS domain-containing protein</fullName>
    </submittedName>
</protein>
<evidence type="ECO:0000256" key="1">
    <source>
        <dbReference type="ARBA" id="ARBA00023122"/>
    </source>
</evidence>
<reference evidence="4 5" key="1">
    <citation type="journal article" date="2022" name="Arch. Microbiol.">
        <title>Paraburkholderia bengalensis sp. nov. isolated from roots of Oryza sativa, IR64.</title>
        <authorList>
            <person name="Nag P."/>
            <person name="Mondal N."/>
            <person name="Sarkar J."/>
            <person name="Das S."/>
        </authorList>
    </citation>
    <scope>NUCLEOTIDE SEQUENCE [LARGE SCALE GENOMIC DNA]</scope>
    <source>
        <strain evidence="4 5">IR64_4_BI</strain>
    </source>
</reference>
<dbReference type="InterPro" id="IPR051257">
    <property type="entry name" value="Diverse_CBS-Domain"/>
</dbReference>
<dbReference type="PANTHER" id="PTHR43080">
    <property type="entry name" value="CBS DOMAIN-CONTAINING PROTEIN CBSX3, MITOCHONDRIAL"/>
    <property type="match status" value="1"/>
</dbReference>
<dbReference type="SMART" id="SM00116">
    <property type="entry name" value="CBS"/>
    <property type="match status" value="2"/>
</dbReference>
<feature type="domain" description="CBS" evidence="3">
    <location>
        <begin position="77"/>
        <end position="136"/>
    </location>
</feature>
<keyword evidence="5" id="KW-1185">Reference proteome</keyword>
<dbReference type="Proteomes" id="UP001386437">
    <property type="component" value="Unassembled WGS sequence"/>
</dbReference>
<dbReference type="InterPro" id="IPR000644">
    <property type="entry name" value="CBS_dom"/>
</dbReference>
<dbReference type="RefSeq" id="WP_336602991.1">
    <property type="nucleotide sequence ID" value="NZ_JACFYJ010000230.1"/>
</dbReference>
<keyword evidence="1 2" id="KW-0129">CBS domain</keyword>
<gene>
    <name evidence="4" type="ORF">H3V53_42320</name>
</gene>
<evidence type="ECO:0000256" key="2">
    <source>
        <dbReference type="PROSITE-ProRule" id="PRU00703"/>
    </source>
</evidence>
<evidence type="ECO:0000313" key="5">
    <source>
        <dbReference type="Proteomes" id="UP001386437"/>
    </source>
</evidence>
<dbReference type="InterPro" id="IPR046342">
    <property type="entry name" value="CBS_dom_sf"/>
</dbReference>
<accession>A0ABU8J650</accession>
<dbReference type="PANTHER" id="PTHR43080:SF2">
    <property type="entry name" value="CBS DOMAIN-CONTAINING PROTEIN"/>
    <property type="match status" value="1"/>
</dbReference>
<sequence length="150" mass="16535">MKAADICTRDVITCPLSTTVLEACKTMRVNHVGDIVAVEATPDGKLRPKGIVTDRDIVLEVLAREVDAAKLFVDDVMSSPVVVVYDWEDVWQIAKRMRLHAIRRMPVVDEVGELAGVISLDDLLDSACALLSELSLVAGRQPHFELKQRA</sequence>
<dbReference type="Pfam" id="PF00571">
    <property type="entry name" value="CBS"/>
    <property type="match status" value="2"/>
</dbReference>
<dbReference type="CDD" id="cd17775">
    <property type="entry name" value="CBS_pair_bact_arch"/>
    <property type="match status" value="1"/>
</dbReference>